<comment type="caution">
    <text evidence="2">The sequence shown here is derived from an EMBL/GenBank/DDBJ whole genome shotgun (WGS) entry which is preliminary data.</text>
</comment>
<evidence type="ECO:0000313" key="2">
    <source>
        <dbReference type="EMBL" id="MCI07755.1"/>
    </source>
</evidence>
<accession>A0A392PA23</accession>
<dbReference type="Proteomes" id="UP000265520">
    <property type="component" value="Unassembled WGS sequence"/>
</dbReference>
<feature type="region of interest" description="Disordered" evidence="1">
    <location>
        <begin position="1"/>
        <end position="52"/>
    </location>
</feature>
<sequence length="83" mass="9360">MLKKVLGKGKKTHSPRDEEPIKKKMSTRGHASGEGGSSHQPPQPQQEQQGELSYAASLMINYPYLAACQHSWSGRFYRKECKK</sequence>
<feature type="compositionally biased region" description="Low complexity" evidence="1">
    <location>
        <begin position="37"/>
        <end position="51"/>
    </location>
</feature>
<feature type="compositionally biased region" description="Basic residues" evidence="1">
    <location>
        <begin position="1"/>
        <end position="13"/>
    </location>
</feature>
<feature type="non-terminal residue" evidence="2">
    <location>
        <position position="83"/>
    </location>
</feature>
<proteinExistence type="predicted"/>
<dbReference type="AlphaFoldDB" id="A0A392PA23"/>
<reference evidence="2 3" key="1">
    <citation type="journal article" date="2018" name="Front. Plant Sci.">
        <title>Red Clover (Trifolium pratense) and Zigzag Clover (T. medium) - A Picture of Genomic Similarities and Differences.</title>
        <authorList>
            <person name="Dluhosova J."/>
            <person name="Istvanek J."/>
            <person name="Nedelnik J."/>
            <person name="Repkova J."/>
        </authorList>
    </citation>
    <scope>NUCLEOTIDE SEQUENCE [LARGE SCALE GENOMIC DNA]</scope>
    <source>
        <strain evidence="3">cv. 10/8</strain>
        <tissue evidence="2">Leaf</tissue>
    </source>
</reference>
<evidence type="ECO:0000313" key="3">
    <source>
        <dbReference type="Proteomes" id="UP000265520"/>
    </source>
</evidence>
<protein>
    <submittedName>
        <fullName evidence="2">Uncharacterized protein</fullName>
    </submittedName>
</protein>
<evidence type="ECO:0000256" key="1">
    <source>
        <dbReference type="SAM" id="MobiDB-lite"/>
    </source>
</evidence>
<dbReference type="EMBL" id="LXQA010066532">
    <property type="protein sequence ID" value="MCI07755.1"/>
    <property type="molecule type" value="Genomic_DNA"/>
</dbReference>
<keyword evidence="3" id="KW-1185">Reference proteome</keyword>
<name>A0A392PA23_9FABA</name>
<organism evidence="2 3">
    <name type="scientific">Trifolium medium</name>
    <dbReference type="NCBI Taxonomy" id="97028"/>
    <lineage>
        <taxon>Eukaryota</taxon>
        <taxon>Viridiplantae</taxon>
        <taxon>Streptophyta</taxon>
        <taxon>Embryophyta</taxon>
        <taxon>Tracheophyta</taxon>
        <taxon>Spermatophyta</taxon>
        <taxon>Magnoliopsida</taxon>
        <taxon>eudicotyledons</taxon>
        <taxon>Gunneridae</taxon>
        <taxon>Pentapetalae</taxon>
        <taxon>rosids</taxon>
        <taxon>fabids</taxon>
        <taxon>Fabales</taxon>
        <taxon>Fabaceae</taxon>
        <taxon>Papilionoideae</taxon>
        <taxon>50 kb inversion clade</taxon>
        <taxon>NPAAA clade</taxon>
        <taxon>Hologalegina</taxon>
        <taxon>IRL clade</taxon>
        <taxon>Trifolieae</taxon>
        <taxon>Trifolium</taxon>
    </lineage>
</organism>